<evidence type="ECO:0000259" key="4">
    <source>
        <dbReference type="PROSITE" id="PS01180"/>
    </source>
</evidence>
<keyword evidence="6" id="KW-1185">Reference proteome</keyword>
<protein>
    <recommendedName>
        <fullName evidence="4">CUB domain-containing protein</fullName>
    </recommendedName>
</protein>
<dbReference type="Proteomes" id="UP000000305">
    <property type="component" value="Unassembled WGS sequence"/>
</dbReference>
<evidence type="ECO:0000256" key="2">
    <source>
        <dbReference type="PROSITE-ProRule" id="PRU00059"/>
    </source>
</evidence>
<dbReference type="PANTHER" id="PTHR46335">
    <property type="entry name" value="CUBILIN"/>
    <property type="match status" value="1"/>
</dbReference>
<dbReference type="KEGG" id="dpx:DAPPUDRAFT_260333"/>
<evidence type="ECO:0000313" key="5">
    <source>
        <dbReference type="EMBL" id="EFX68303.1"/>
    </source>
</evidence>
<feature type="domain" description="CUB" evidence="4">
    <location>
        <begin position="171"/>
        <end position="233"/>
    </location>
</feature>
<reference evidence="5 6" key="1">
    <citation type="journal article" date="2011" name="Science">
        <title>The ecoresponsive genome of Daphnia pulex.</title>
        <authorList>
            <person name="Colbourne J.K."/>
            <person name="Pfrender M.E."/>
            <person name="Gilbert D."/>
            <person name="Thomas W.K."/>
            <person name="Tucker A."/>
            <person name="Oakley T.H."/>
            <person name="Tokishita S."/>
            <person name="Aerts A."/>
            <person name="Arnold G.J."/>
            <person name="Basu M.K."/>
            <person name="Bauer D.J."/>
            <person name="Caceres C.E."/>
            <person name="Carmel L."/>
            <person name="Casola C."/>
            <person name="Choi J.H."/>
            <person name="Detter J.C."/>
            <person name="Dong Q."/>
            <person name="Dusheyko S."/>
            <person name="Eads B.D."/>
            <person name="Frohlich T."/>
            <person name="Geiler-Samerotte K.A."/>
            <person name="Gerlach D."/>
            <person name="Hatcher P."/>
            <person name="Jogdeo S."/>
            <person name="Krijgsveld J."/>
            <person name="Kriventseva E.V."/>
            <person name="Kultz D."/>
            <person name="Laforsch C."/>
            <person name="Lindquist E."/>
            <person name="Lopez J."/>
            <person name="Manak J.R."/>
            <person name="Muller J."/>
            <person name="Pangilinan J."/>
            <person name="Patwardhan R.P."/>
            <person name="Pitluck S."/>
            <person name="Pritham E.J."/>
            <person name="Rechtsteiner A."/>
            <person name="Rho M."/>
            <person name="Rogozin I.B."/>
            <person name="Sakarya O."/>
            <person name="Salamov A."/>
            <person name="Schaack S."/>
            <person name="Shapiro H."/>
            <person name="Shiga Y."/>
            <person name="Skalitzky C."/>
            <person name="Smith Z."/>
            <person name="Souvorov A."/>
            <person name="Sung W."/>
            <person name="Tang Z."/>
            <person name="Tsuchiya D."/>
            <person name="Tu H."/>
            <person name="Vos H."/>
            <person name="Wang M."/>
            <person name="Wolf Y.I."/>
            <person name="Yamagata H."/>
            <person name="Yamada T."/>
            <person name="Ye Y."/>
            <person name="Shaw J.R."/>
            <person name="Andrews J."/>
            <person name="Crease T.J."/>
            <person name="Tang H."/>
            <person name="Lucas S.M."/>
            <person name="Robertson H.M."/>
            <person name="Bork P."/>
            <person name="Koonin E.V."/>
            <person name="Zdobnov E.M."/>
            <person name="Grigoriev I.V."/>
            <person name="Lynch M."/>
            <person name="Boore J.L."/>
        </authorList>
    </citation>
    <scope>NUCLEOTIDE SEQUENCE [LARGE SCALE GENOMIC DNA]</scope>
</reference>
<evidence type="ECO:0000313" key="6">
    <source>
        <dbReference type="Proteomes" id="UP000000305"/>
    </source>
</evidence>
<dbReference type="EMBL" id="GL732658">
    <property type="protein sequence ID" value="EFX68303.1"/>
    <property type="molecule type" value="Genomic_DNA"/>
</dbReference>
<feature type="compositionally biased region" description="Low complexity" evidence="3">
    <location>
        <begin position="80"/>
        <end position="142"/>
    </location>
</feature>
<evidence type="ECO:0000256" key="1">
    <source>
        <dbReference type="ARBA" id="ARBA00023157"/>
    </source>
</evidence>
<sequence>MDFSFEKGTKRDRWAFCQNGRERGTQCRYGGIAYLERGKLKGKPEGGVGGSGGGETALDEICDSRKTSTTNKLIARRSWPSQTATTTASVTPTTSNPTSTATTKPSTASTTAATTTETTWKTTTAGTTPGIPSTTNRKSSVSTLSSTTTTMATTTTPLPILFNCSVNDPACGNLCTNLTSTGGVVQSPNFPGDYGNAIMFCTIFITAPAGKRIQLTFTTLNLETDKGSVFIYDQETYTFSPEIGNTPVTSSTGSMDIYFFCYPSDKPSSAVYNWQATFSVTN</sequence>
<evidence type="ECO:0000256" key="3">
    <source>
        <dbReference type="SAM" id="MobiDB-lite"/>
    </source>
</evidence>
<dbReference type="SUPFAM" id="SSF49854">
    <property type="entry name" value="Spermadhesin, CUB domain"/>
    <property type="match status" value="1"/>
</dbReference>
<dbReference type="PANTHER" id="PTHR46335:SF1">
    <property type="entry name" value="CUBILIN"/>
    <property type="match status" value="1"/>
</dbReference>
<dbReference type="GO" id="GO:0038024">
    <property type="term" value="F:cargo receptor activity"/>
    <property type="evidence" value="ECO:0000318"/>
    <property type="project" value="GO_Central"/>
</dbReference>
<dbReference type="CDD" id="cd00041">
    <property type="entry name" value="CUB"/>
    <property type="match status" value="1"/>
</dbReference>
<dbReference type="PROSITE" id="PS01180">
    <property type="entry name" value="CUB"/>
    <property type="match status" value="1"/>
</dbReference>
<comment type="caution">
    <text evidence="2">Lacks conserved residue(s) required for the propagation of feature annotation.</text>
</comment>
<gene>
    <name evidence="5" type="ORF">DAPPUDRAFT_260333</name>
</gene>
<feature type="region of interest" description="Disordered" evidence="3">
    <location>
        <begin position="66"/>
        <end position="142"/>
    </location>
</feature>
<dbReference type="InterPro" id="IPR000859">
    <property type="entry name" value="CUB_dom"/>
</dbReference>
<proteinExistence type="predicted"/>
<name>E9HIZ1_DAPPU</name>
<dbReference type="OrthoDB" id="9971251at2759"/>
<dbReference type="InParanoid" id="E9HIZ1"/>
<dbReference type="Pfam" id="PF00431">
    <property type="entry name" value="CUB"/>
    <property type="match status" value="1"/>
</dbReference>
<accession>E9HIZ1</accession>
<dbReference type="InterPro" id="IPR035914">
    <property type="entry name" value="Sperma_CUB_dom_sf"/>
</dbReference>
<dbReference type="AlphaFoldDB" id="E9HIZ1"/>
<dbReference type="Gene3D" id="2.60.120.290">
    <property type="entry name" value="Spermadhesin, CUB domain"/>
    <property type="match status" value="1"/>
</dbReference>
<dbReference type="SMART" id="SM00042">
    <property type="entry name" value="CUB"/>
    <property type="match status" value="1"/>
</dbReference>
<organism evidence="5 6">
    <name type="scientific">Daphnia pulex</name>
    <name type="common">Water flea</name>
    <dbReference type="NCBI Taxonomy" id="6669"/>
    <lineage>
        <taxon>Eukaryota</taxon>
        <taxon>Metazoa</taxon>
        <taxon>Ecdysozoa</taxon>
        <taxon>Arthropoda</taxon>
        <taxon>Crustacea</taxon>
        <taxon>Branchiopoda</taxon>
        <taxon>Diplostraca</taxon>
        <taxon>Cladocera</taxon>
        <taxon>Anomopoda</taxon>
        <taxon>Daphniidae</taxon>
        <taxon>Daphnia</taxon>
    </lineage>
</organism>
<keyword evidence="1" id="KW-1015">Disulfide bond</keyword>
<dbReference type="HOGENOM" id="CLU_1148225_0_0_1"/>